<dbReference type="InterPro" id="IPR037120">
    <property type="entry name" value="Haem_peroxidase_sf_animal"/>
</dbReference>
<evidence type="ECO:0000256" key="3">
    <source>
        <dbReference type="ARBA" id="ARBA00022806"/>
    </source>
</evidence>
<feature type="compositionally biased region" description="Basic and acidic residues" evidence="5">
    <location>
        <begin position="10"/>
        <end position="42"/>
    </location>
</feature>
<dbReference type="Gene3D" id="1.20.120.1080">
    <property type="match status" value="1"/>
</dbReference>
<dbReference type="PaxDb" id="67767-A0A0J7NJI1"/>
<dbReference type="InterPro" id="IPR007502">
    <property type="entry name" value="Helicase-assoc_dom"/>
</dbReference>
<evidence type="ECO:0000256" key="2">
    <source>
        <dbReference type="ARBA" id="ARBA00022801"/>
    </source>
</evidence>
<dbReference type="InterPro" id="IPR010255">
    <property type="entry name" value="Haem_peroxidase_sf"/>
</dbReference>
<dbReference type="FunFam" id="3.40.50.300:FF:000540">
    <property type="entry name" value="probable ATP-dependent RNA helicase DHX34"/>
    <property type="match status" value="1"/>
</dbReference>
<evidence type="ECO:0000313" key="8">
    <source>
        <dbReference type="EMBL" id="KMQ92645.1"/>
    </source>
</evidence>
<dbReference type="InterPro" id="IPR011709">
    <property type="entry name" value="DEAD-box_helicase_OB_fold"/>
</dbReference>
<dbReference type="FunFam" id="3.40.50.300:FF:000725">
    <property type="entry name" value="probable ATP-dependent RNA helicase DHX34"/>
    <property type="match status" value="1"/>
</dbReference>
<keyword evidence="4" id="KW-0067">ATP-binding</keyword>
<gene>
    <name evidence="8" type="ORF">RF55_7338</name>
</gene>
<dbReference type="CDD" id="cd18791">
    <property type="entry name" value="SF2_C_RHA"/>
    <property type="match status" value="1"/>
</dbReference>
<dbReference type="Pfam" id="PF07717">
    <property type="entry name" value="OB_NTP_bind"/>
    <property type="match status" value="1"/>
</dbReference>
<dbReference type="SMART" id="SM00487">
    <property type="entry name" value="DEXDc"/>
    <property type="match status" value="1"/>
</dbReference>
<keyword evidence="2" id="KW-0378">Hydrolase</keyword>
<dbReference type="InterPro" id="IPR014001">
    <property type="entry name" value="Helicase_ATP-bd"/>
</dbReference>
<dbReference type="Pfam" id="PF00271">
    <property type="entry name" value="Helicase_C"/>
    <property type="match status" value="1"/>
</dbReference>
<keyword evidence="3 8" id="KW-0347">Helicase</keyword>
<dbReference type="EMBL" id="LBMM01004265">
    <property type="protein sequence ID" value="KMQ92645.1"/>
    <property type="molecule type" value="Genomic_DNA"/>
</dbReference>
<evidence type="ECO:0000259" key="6">
    <source>
        <dbReference type="PROSITE" id="PS51192"/>
    </source>
</evidence>
<dbReference type="GO" id="GO:0006979">
    <property type="term" value="P:response to oxidative stress"/>
    <property type="evidence" value="ECO:0007669"/>
    <property type="project" value="InterPro"/>
</dbReference>
<dbReference type="SUPFAM" id="SSF52540">
    <property type="entry name" value="P-loop containing nucleoside triphosphate hydrolases"/>
    <property type="match status" value="1"/>
</dbReference>
<dbReference type="Gene3D" id="1.10.640.10">
    <property type="entry name" value="Haem peroxidase domain superfamily, animal type"/>
    <property type="match status" value="1"/>
</dbReference>
<dbReference type="GO" id="GO:0004386">
    <property type="term" value="F:helicase activity"/>
    <property type="evidence" value="ECO:0007669"/>
    <property type="project" value="UniProtKB-KW"/>
</dbReference>
<dbReference type="SMART" id="SM00490">
    <property type="entry name" value="HELICc"/>
    <property type="match status" value="1"/>
</dbReference>
<dbReference type="GO" id="GO:0020037">
    <property type="term" value="F:heme binding"/>
    <property type="evidence" value="ECO:0007669"/>
    <property type="project" value="InterPro"/>
</dbReference>
<name>A0A0J7NJI1_LASNI</name>
<sequence length="1267" mass="145092">MSSRTKRRSSSRERTRENDKCHRKRHYDDRKIDEHSSSSASRRFEGSDQDFYFSKYKHELNKIFAANSNLVHDVVDFWKFVEKYESVKKQLGDSSDESAADSALNSIGVPERYHKSHCLNFKLGLSYGELFARVPEVKQLTKSRLLKFRDVIVLYLDFKQKEKFSKLRKLREAQANLPVAQYKDEIIETVKKEKVIIIAGDTGCGKSTQIPQYLYEAGFRKIACTQPRRIACISLAKRVAFETLSENLSRVGYQIRFEKQRNQDTNITFITEGLLLRQVAGESALSAYDVVVLDEVHERHLHGDFLLGIMKCIIYQKPDLKLVLMSATINIELFSNYFAKEDVKIIQVPGRLYPIQLLYRPVTVEDLRYKNDRFNPSPYVQIMQIIDQKYPADEKGDLLIFLSGISEITAVVDAAKEYSTKKSNWIVLPLHSTLSIIEQDKVFDYAPEGVRKCIVATNIAETSITIDGIRFVADSGKVKEMSYDPSCKMQRLKEFWISKASAEQRKGRSGRTGPGVCYRIYSEEEYKTLERYSTPELQRVPLDSSLLQMIAMGLPDARKFPFIEPPPADSIEIAILSLKDHGALTDNEKITCIGKTLARLPVDITIGKMLIMGSIFHQVEPVLSLAAALSIQTPFTNRAYRDTECETSRKRLESDHGDPITLLNAFKEWLEVKQENSQEYRGSGNNSRKWCQRRGLEEQRFYEMIKLRAQFKELLQDCKLLKSLPEPNSSMTSAERAMRHGELKLLKSLKRTYKQSEPRRRKQLKVETFDIQLEDNDDNNGELDIKDIEFRMRNDSSQVQNLLTASTACSYKDLTMLKLILCSGLYPQFACADEFNYCKSMSEQLFHTKAKPYVALHPMSFFGNHPQLLQIEEPDVVSIPGFKSKSPVSPKHQILAYLSLLETTKPYLVNTLRMPAAQTLLLFAREIDTNSIFSLIACDSWLMLEFPVPDSGQTLLMRATKLRNKWDFLLNQQLQGSDDANDETRDFSKVEQDLTQELIEYMHTTVPYTIKRLLPADLKMIYVGNGNYDTCIEPNPFQANFKSIPNYRIATEYPSYDGWYNNVGRPELGAVDTPLLRRLPAAYEDGVYKPSGSNRPKPLEISEKLLSGKIGSKSRTGRNALLVFFGQQVVEEILDAQRPACPPEYININIPENHRYIKLGHAEMPVLRTRYDHRTGHSPNNPRQQLNEITPFLDGGLIYGTSKAWSDVLRTNSSGILQADGQLASSHFGYPDYNTVRLPMANPPPPIHHHQYVSRHYTESVTRYFSE</sequence>
<reference evidence="8 9" key="1">
    <citation type="submission" date="2015-04" db="EMBL/GenBank/DDBJ databases">
        <title>Lasius niger genome sequencing.</title>
        <authorList>
            <person name="Konorov E.A."/>
            <person name="Nikitin M.A."/>
            <person name="Kirill M.V."/>
            <person name="Chang P."/>
        </authorList>
    </citation>
    <scope>NUCLEOTIDE SEQUENCE [LARGE SCALE GENOMIC DNA]</scope>
    <source>
        <tissue evidence="8">Whole</tissue>
    </source>
</reference>
<protein>
    <submittedName>
        <fullName evidence="8">Putative atp-dependent rna helicase dhx34</fullName>
    </submittedName>
</protein>
<dbReference type="GO" id="GO:0005524">
    <property type="term" value="F:ATP binding"/>
    <property type="evidence" value="ECO:0007669"/>
    <property type="project" value="UniProtKB-KW"/>
</dbReference>
<dbReference type="PROSITE" id="PS50292">
    <property type="entry name" value="PEROXIDASE_3"/>
    <property type="match status" value="1"/>
</dbReference>
<dbReference type="FunFam" id="1.20.120.1080:FF:000013">
    <property type="entry name" value="ATP-dependent RNA helicase DHX34"/>
    <property type="match status" value="1"/>
</dbReference>
<dbReference type="GO" id="GO:0004601">
    <property type="term" value="F:peroxidase activity"/>
    <property type="evidence" value="ECO:0007669"/>
    <property type="project" value="InterPro"/>
</dbReference>
<evidence type="ECO:0000259" key="7">
    <source>
        <dbReference type="PROSITE" id="PS51194"/>
    </source>
</evidence>
<organism evidence="8 9">
    <name type="scientific">Lasius niger</name>
    <name type="common">Black garden ant</name>
    <dbReference type="NCBI Taxonomy" id="67767"/>
    <lineage>
        <taxon>Eukaryota</taxon>
        <taxon>Metazoa</taxon>
        <taxon>Ecdysozoa</taxon>
        <taxon>Arthropoda</taxon>
        <taxon>Hexapoda</taxon>
        <taxon>Insecta</taxon>
        <taxon>Pterygota</taxon>
        <taxon>Neoptera</taxon>
        <taxon>Endopterygota</taxon>
        <taxon>Hymenoptera</taxon>
        <taxon>Apocrita</taxon>
        <taxon>Aculeata</taxon>
        <taxon>Formicoidea</taxon>
        <taxon>Formicidae</taxon>
        <taxon>Formicinae</taxon>
        <taxon>Lasius</taxon>
        <taxon>Lasius</taxon>
    </lineage>
</organism>
<dbReference type="GO" id="GO:0003723">
    <property type="term" value="F:RNA binding"/>
    <property type="evidence" value="ECO:0007669"/>
    <property type="project" value="TreeGrafter"/>
</dbReference>
<evidence type="ECO:0000256" key="1">
    <source>
        <dbReference type="ARBA" id="ARBA00022741"/>
    </source>
</evidence>
<dbReference type="Gene3D" id="3.40.50.300">
    <property type="entry name" value="P-loop containing nucleotide triphosphate hydrolases"/>
    <property type="match status" value="2"/>
</dbReference>
<feature type="region of interest" description="Disordered" evidence="5">
    <location>
        <begin position="1"/>
        <end position="42"/>
    </location>
</feature>
<dbReference type="SUPFAM" id="SSF48113">
    <property type="entry name" value="Heme-dependent peroxidases"/>
    <property type="match status" value="1"/>
</dbReference>
<keyword evidence="1" id="KW-0547">Nucleotide-binding</keyword>
<accession>A0A0J7NJI1</accession>
<dbReference type="InterPro" id="IPR019791">
    <property type="entry name" value="Haem_peroxidase_animal"/>
</dbReference>
<dbReference type="Proteomes" id="UP000036403">
    <property type="component" value="Unassembled WGS sequence"/>
</dbReference>
<dbReference type="Pfam" id="PF21010">
    <property type="entry name" value="HA2_C"/>
    <property type="match status" value="1"/>
</dbReference>
<dbReference type="OrthoDB" id="3363059at2759"/>
<dbReference type="STRING" id="67767.A0A0J7NJI1"/>
<dbReference type="Pfam" id="PF00270">
    <property type="entry name" value="DEAD"/>
    <property type="match status" value="1"/>
</dbReference>
<comment type="caution">
    <text evidence="8">The sequence shown here is derived from an EMBL/GenBank/DDBJ whole genome shotgun (WGS) entry which is preliminary data.</text>
</comment>
<dbReference type="PROSITE" id="PS51194">
    <property type="entry name" value="HELICASE_CTER"/>
    <property type="match status" value="1"/>
</dbReference>
<dbReference type="PANTHER" id="PTHR18934:SF221">
    <property type="entry name" value="ATP-DEPENDENT RNA HELICASE DHX34-RELATED"/>
    <property type="match status" value="1"/>
</dbReference>
<proteinExistence type="predicted"/>
<dbReference type="GO" id="GO:0016787">
    <property type="term" value="F:hydrolase activity"/>
    <property type="evidence" value="ECO:0007669"/>
    <property type="project" value="UniProtKB-KW"/>
</dbReference>
<dbReference type="InterPro" id="IPR011545">
    <property type="entry name" value="DEAD/DEAH_box_helicase_dom"/>
</dbReference>
<dbReference type="Pfam" id="PF03098">
    <property type="entry name" value="An_peroxidase"/>
    <property type="match status" value="1"/>
</dbReference>
<dbReference type="PANTHER" id="PTHR18934">
    <property type="entry name" value="ATP-DEPENDENT RNA HELICASE"/>
    <property type="match status" value="1"/>
</dbReference>
<dbReference type="AlphaFoldDB" id="A0A0J7NJI1"/>
<evidence type="ECO:0000256" key="4">
    <source>
        <dbReference type="ARBA" id="ARBA00022840"/>
    </source>
</evidence>
<evidence type="ECO:0000256" key="5">
    <source>
        <dbReference type="SAM" id="MobiDB-lite"/>
    </source>
</evidence>
<keyword evidence="9" id="KW-1185">Reference proteome</keyword>
<evidence type="ECO:0000313" key="9">
    <source>
        <dbReference type="Proteomes" id="UP000036403"/>
    </source>
</evidence>
<feature type="domain" description="Helicase C-terminal" evidence="7">
    <location>
        <begin position="385"/>
        <end position="553"/>
    </location>
</feature>
<feature type="domain" description="Helicase ATP-binding" evidence="6">
    <location>
        <begin position="187"/>
        <end position="347"/>
    </location>
</feature>
<dbReference type="InterPro" id="IPR027417">
    <property type="entry name" value="P-loop_NTPase"/>
</dbReference>
<dbReference type="InterPro" id="IPR001650">
    <property type="entry name" value="Helicase_C-like"/>
</dbReference>
<dbReference type="SMART" id="SM00847">
    <property type="entry name" value="HA2"/>
    <property type="match status" value="1"/>
</dbReference>
<dbReference type="PROSITE" id="PS51192">
    <property type="entry name" value="HELICASE_ATP_BIND_1"/>
    <property type="match status" value="1"/>
</dbReference>